<feature type="active site" description="Nucleophile" evidence="4">
    <location>
        <position position="346"/>
    </location>
</feature>
<dbReference type="EMBL" id="JAFFJS010000003">
    <property type="protein sequence ID" value="MBM9433297.1"/>
    <property type="molecule type" value="Genomic_DNA"/>
</dbReference>
<dbReference type="SUPFAM" id="SSF50249">
    <property type="entry name" value="Nucleic acid-binding proteins"/>
    <property type="match status" value="1"/>
</dbReference>
<gene>
    <name evidence="6" type="ORF">JVW63_06250</name>
</gene>
<evidence type="ECO:0000259" key="5">
    <source>
        <dbReference type="PROSITE" id="PS50926"/>
    </source>
</evidence>
<feature type="binding site" evidence="4">
    <location>
        <position position="257"/>
    </location>
    <ligand>
        <name>S-adenosyl-L-methionine</name>
        <dbReference type="ChEBI" id="CHEBI:59789"/>
    </ligand>
</feature>
<dbReference type="SUPFAM" id="SSF53335">
    <property type="entry name" value="S-adenosyl-L-methionine-dependent methyltransferases"/>
    <property type="match status" value="1"/>
</dbReference>
<dbReference type="InterPro" id="IPR030391">
    <property type="entry name" value="MeTrfase_TrmA_CS"/>
</dbReference>
<dbReference type="Gene3D" id="2.40.50.140">
    <property type="entry name" value="Nucleic acid-binding proteins"/>
    <property type="match status" value="1"/>
</dbReference>
<feature type="domain" description="TRAM" evidence="5">
    <location>
        <begin position="1"/>
        <end position="53"/>
    </location>
</feature>
<dbReference type="InterPro" id="IPR002792">
    <property type="entry name" value="TRAM_dom"/>
</dbReference>
<protein>
    <submittedName>
        <fullName evidence="6">Class I SAM-dependent RNA methyltransferase</fullName>
    </submittedName>
</protein>
<proteinExistence type="inferred from homology"/>
<dbReference type="GO" id="GO:0008168">
    <property type="term" value="F:methyltransferase activity"/>
    <property type="evidence" value="ECO:0007669"/>
    <property type="project" value="UniProtKB-KW"/>
</dbReference>
<sequence>MKIQLEAGSPVHGGYTLGRVDGRVILVDGAIPGETVEIEVDDSEKLWKGTVTQVVTPSPDRVEHVWDRAGGAELGYMKRSAQLEWKTAVIEDAISHLGGSLKAHLKDAGLNIRVREVGPGLGTRTRLDVDVDDEGRLAMHERGSDALVPIDSMPLAAPAINDILANQDAWAGTWKPGDRVRLIAPTGQGPVVAIDKDVYRAPGEKTGSRVLERAAGYSWEVTASGFWQTHEKAPVTLLDAVLKGARIRPGDRVAEFYGGSGLFTLPISEKARAIRMFEGSAGAVRDARRNAPKAEIAQAAINPHLLATGSEGADVVIADPSRAGLGVKGALALAASGAQAIALVSCDPAAMARDVSTMVENGRSVMSLAAFDLFPHTIHTEIVTILS</sequence>
<evidence type="ECO:0000313" key="6">
    <source>
        <dbReference type="EMBL" id="MBM9433297.1"/>
    </source>
</evidence>
<name>A0ABS2TG29_9ACTO</name>
<comment type="similarity">
    <text evidence="4">Belongs to the class I-like SAM-binding methyltransferase superfamily. RNA M5U methyltransferase family.</text>
</comment>
<dbReference type="InterPro" id="IPR029063">
    <property type="entry name" value="SAM-dependent_MTases_sf"/>
</dbReference>
<evidence type="ECO:0000256" key="4">
    <source>
        <dbReference type="PROSITE-ProRule" id="PRU01024"/>
    </source>
</evidence>
<dbReference type="PROSITE" id="PS50926">
    <property type="entry name" value="TRAM"/>
    <property type="match status" value="1"/>
</dbReference>
<keyword evidence="2 4" id="KW-0808">Transferase</keyword>
<feature type="binding site" evidence="4">
    <location>
        <position position="278"/>
    </location>
    <ligand>
        <name>S-adenosyl-L-methionine</name>
        <dbReference type="ChEBI" id="CHEBI:59789"/>
    </ligand>
</feature>
<evidence type="ECO:0000313" key="7">
    <source>
        <dbReference type="Proteomes" id="UP000705983"/>
    </source>
</evidence>
<keyword evidence="1 4" id="KW-0489">Methyltransferase</keyword>
<feature type="binding site" evidence="4">
    <location>
        <position position="228"/>
    </location>
    <ligand>
        <name>S-adenosyl-L-methionine</name>
        <dbReference type="ChEBI" id="CHEBI:59789"/>
    </ligand>
</feature>
<keyword evidence="3 4" id="KW-0949">S-adenosyl-L-methionine</keyword>
<dbReference type="PANTHER" id="PTHR11061:SF30">
    <property type="entry name" value="TRNA (URACIL(54)-C(5))-METHYLTRANSFERASE"/>
    <property type="match status" value="1"/>
</dbReference>
<dbReference type="PROSITE" id="PS01231">
    <property type="entry name" value="TRMA_2"/>
    <property type="match status" value="1"/>
</dbReference>
<evidence type="ECO:0000256" key="2">
    <source>
        <dbReference type="ARBA" id="ARBA00022679"/>
    </source>
</evidence>
<dbReference type="PROSITE" id="PS51687">
    <property type="entry name" value="SAM_MT_RNA_M5U"/>
    <property type="match status" value="1"/>
</dbReference>
<dbReference type="GO" id="GO:0032259">
    <property type="term" value="P:methylation"/>
    <property type="evidence" value="ECO:0007669"/>
    <property type="project" value="UniProtKB-KW"/>
</dbReference>
<comment type="caution">
    <text evidence="6">The sequence shown here is derived from an EMBL/GenBank/DDBJ whole genome shotgun (WGS) entry which is preliminary data.</text>
</comment>
<dbReference type="Proteomes" id="UP000705983">
    <property type="component" value="Unassembled WGS sequence"/>
</dbReference>
<reference evidence="7" key="1">
    <citation type="submission" date="2021-02" db="EMBL/GenBank/DDBJ databases">
        <title>Leucobacter sp. CX169.</title>
        <authorList>
            <person name="Cheng Y."/>
        </authorList>
    </citation>
    <scope>NUCLEOTIDE SEQUENCE [LARGE SCALE GENOMIC DNA]</scope>
    <source>
        <strain evidence="7">JY899</strain>
    </source>
</reference>
<evidence type="ECO:0000256" key="3">
    <source>
        <dbReference type="ARBA" id="ARBA00022691"/>
    </source>
</evidence>
<dbReference type="InterPro" id="IPR012340">
    <property type="entry name" value="NA-bd_OB-fold"/>
</dbReference>
<dbReference type="PANTHER" id="PTHR11061">
    <property type="entry name" value="RNA M5U METHYLTRANSFERASE"/>
    <property type="match status" value="1"/>
</dbReference>
<dbReference type="InterPro" id="IPR010280">
    <property type="entry name" value="U5_MeTrfase_fam"/>
</dbReference>
<evidence type="ECO:0000256" key="1">
    <source>
        <dbReference type="ARBA" id="ARBA00022603"/>
    </source>
</evidence>
<dbReference type="RefSeq" id="WP_182174260.1">
    <property type="nucleotide sequence ID" value="NZ_CP059676.1"/>
</dbReference>
<feature type="binding site" evidence="4">
    <location>
        <position position="319"/>
    </location>
    <ligand>
        <name>S-adenosyl-L-methionine</name>
        <dbReference type="ChEBI" id="CHEBI:59789"/>
    </ligand>
</feature>
<dbReference type="Gene3D" id="3.40.50.150">
    <property type="entry name" value="Vaccinia Virus protein VP39"/>
    <property type="match status" value="1"/>
</dbReference>
<keyword evidence="7" id="KW-1185">Reference proteome</keyword>
<organism evidence="6 7">
    <name type="scientific">Flaviflexus equikiangi</name>
    <dbReference type="NCBI Taxonomy" id="2758573"/>
    <lineage>
        <taxon>Bacteria</taxon>
        <taxon>Bacillati</taxon>
        <taxon>Actinomycetota</taxon>
        <taxon>Actinomycetes</taxon>
        <taxon>Actinomycetales</taxon>
        <taxon>Actinomycetaceae</taxon>
        <taxon>Flaviflexus</taxon>
    </lineage>
</organism>
<accession>A0ABS2TG29</accession>